<gene>
    <name evidence="2" type="ORF">NDU88_000043</name>
</gene>
<dbReference type="Proteomes" id="UP001066276">
    <property type="component" value="Chromosome 3_2"/>
</dbReference>
<dbReference type="AlphaFoldDB" id="A0AAV7TEQ7"/>
<organism evidence="2 3">
    <name type="scientific">Pleurodeles waltl</name>
    <name type="common">Iberian ribbed newt</name>
    <dbReference type="NCBI Taxonomy" id="8319"/>
    <lineage>
        <taxon>Eukaryota</taxon>
        <taxon>Metazoa</taxon>
        <taxon>Chordata</taxon>
        <taxon>Craniata</taxon>
        <taxon>Vertebrata</taxon>
        <taxon>Euteleostomi</taxon>
        <taxon>Amphibia</taxon>
        <taxon>Batrachia</taxon>
        <taxon>Caudata</taxon>
        <taxon>Salamandroidea</taxon>
        <taxon>Salamandridae</taxon>
        <taxon>Pleurodelinae</taxon>
        <taxon>Pleurodeles</taxon>
    </lineage>
</organism>
<dbReference type="EMBL" id="JANPWB010000006">
    <property type="protein sequence ID" value="KAJ1174750.1"/>
    <property type="molecule type" value="Genomic_DNA"/>
</dbReference>
<reference evidence="2" key="1">
    <citation type="journal article" date="2022" name="bioRxiv">
        <title>Sequencing and chromosome-scale assembly of the giantPleurodeles waltlgenome.</title>
        <authorList>
            <person name="Brown T."/>
            <person name="Elewa A."/>
            <person name="Iarovenko S."/>
            <person name="Subramanian E."/>
            <person name="Araus A.J."/>
            <person name="Petzold A."/>
            <person name="Susuki M."/>
            <person name="Suzuki K.-i.T."/>
            <person name="Hayashi T."/>
            <person name="Toyoda A."/>
            <person name="Oliveira C."/>
            <person name="Osipova E."/>
            <person name="Leigh N.D."/>
            <person name="Simon A."/>
            <person name="Yun M.H."/>
        </authorList>
    </citation>
    <scope>NUCLEOTIDE SEQUENCE</scope>
    <source>
        <strain evidence="2">20211129_DDA</strain>
        <tissue evidence="2">Liver</tissue>
    </source>
</reference>
<feature type="region of interest" description="Disordered" evidence="1">
    <location>
        <begin position="41"/>
        <end position="80"/>
    </location>
</feature>
<name>A0AAV7TEQ7_PLEWA</name>
<evidence type="ECO:0000313" key="3">
    <source>
        <dbReference type="Proteomes" id="UP001066276"/>
    </source>
</evidence>
<proteinExistence type="predicted"/>
<evidence type="ECO:0000313" key="2">
    <source>
        <dbReference type="EMBL" id="KAJ1174750.1"/>
    </source>
</evidence>
<protein>
    <submittedName>
        <fullName evidence="2">Uncharacterized protein</fullName>
    </submittedName>
</protein>
<keyword evidence="3" id="KW-1185">Reference proteome</keyword>
<accession>A0AAV7TEQ7</accession>
<comment type="caution">
    <text evidence="2">The sequence shown here is derived from an EMBL/GenBank/DDBJ whole genome shotgun (WGS) entry which is preliminary data.</text>
</comment>
<evidence type="ECO:0000256" key="1">
    <source>
        <dbReference type="SAM" id="MobiDB-lite"/>
    </source>
</evidence>
<sequence>MGQKRSVGGLCPKMVVCCCGVKKEELSSSLLPVARKAVAQKEPHTTMAENSSVTQLGGPTGASGTAAANGEERVVNGLGD</sequence>